<gene>
    <name evidence="1" type="ORF">CTRU02_204363</name>
</gene>
<protein>
    <submittedName>
        <fullName evidence="1">Uncharacterized protein</fullName>
    </submittedName>
</protein>
<proteinExistence type="predicted"/>
<reference evidence="1 2" key="1">
    <citation type="journal article" date="2020" name="Phytopathology">
        <title>Genome Sequence Resources of Colletotrichum truncatum, C. plurivorum, C. musicola, and C. sojae: Four Species Pathogenic to Soybean (Glycine max).</title>
        <authorList>
            <person name="Rogerio F."/>
            <person name="Boufleur T.R."/>
            <person name="Ciampi-Guillardi M."/>
            <person name="Sukno S.A."/>
            <person name="Thon M.R."/>
            <person name="Massola Junior N.S."/>
            <person name="Baroncelli R."/>
        </authorList>
    </citation>
    <scope>NUCLEOTIDE SEQUENCE [LARGE SCALE GENOMIC DNA]</scope>
    <source>
        <strain evidence="1 2">CMES1059</strain>
    </source>
</reference>
<keyword evidence="2" id="KW-1185">Reference proteome</keyword>
<organism evidence="1 2">
    <name type="scientific">Colletotrichum truncatum</name>
    <name type="common">Anthracnose fungus</name>
    <name type="synonym">Colletotrichum capsici</name>
    <dbReference type="NCBI Taxonomy" id="5467"/>
    <lineage>
        <taxon>Eukaryota</taxon>
        <taxon>Fungi</taxon>
        <taxon>Dikarya</taxon>
        <taxon>Ascomycota</taxon>
        <taxon>Pezizomycotina</taxon>
        <taxon>Sordariomycetes</taxon>
        <taxon>Hypocreomycetidae</taxon>
        <taxon>Glomerellales</taxon>
        <taxon>Glomerellaceae</taxon>
        <taxon>Colletotrichum</taxon>
        <taxon>Colletotrichum truncatum species complex</taxon>
    </lineage>
</organism>
<dbReference type="EMBL" id="VUJX02000002">
    <property type="protein sequence ID" value="KAL0941600.1"/>
    <property type="molecule type" value="Genomic_DNA"/>
</dbReference>
<evidence type="ECO:0000313" key="2">
    <source>
        <dbReference type="Proteomes" id="UP000805649"/>
    </source>
</evidence>
<accession>A0ACC3ZBX0</accession>
<name>A0ACC3ZBX0_COLTU</name>
<comment type="caution">
    <text evidence="1">The sequence shown here is derived from an EMBL/GenBank/DDBJ whole genome shotgun (WGS) entry which is preliminary data.</text>
</comment>
<sequence>MDNKSGQSAYYGNTAVRPPHVYSSSESQRTLAQRRLSMYQGQPPSQDGNMYRVSTQSTNVHAISEQHRARIEDELARIMAQAGGP</sequence>
<evidence type="ECO:0000313" key="1">
    <source>
        <dbReference type="EMBL" id="KAL0941600.1"/>
    </source>
</evidence>
<dbReference type="Proteomes" id="UP000805649">
    <property type="component" value="Unassembled WGS sequence"/>
</dbReference>